<organism evidence="11 12">
    <name type="scientific">Thioalkalivibrio halophilus</name>
    <dbReference type="NCBI Taxonomy" id="252474"/>
    <lineage>
        <taxon>Bacteria</taxon>
        <taxon>Pseudomonadati</taxon>
        <taxon>Pseudomonadota</taxon>
        <taxon>Gammaproteobacteria</taxon>
        <taxon>Chromatiales</taxon>
        <taxon>Ectothiorhodospiraceae</taxon>
        <taxon>Thioalkalivibrio</taxon>
    </lineage>
</organism>
<comment type="catalytic activity">
    <reaction evidence="9">
        <text>N-terminal S-1,2-diacyl-sn-glyceryl-L-cysteinyl-[lipoprotein] + a glycerophospholipid = N-acyl-S-1,2-diacyl-sn-glyceryl-L-cysteinyl-[lipoprotein] + a 2-acyl-sn-glycero-3-phospholipid + H(+)</text>
        <dbReference type="Rhea" id="RHEA:48228"/>
        <dbReference type="Rhea" id="RHEA-COMP:14681"/>
        <dbReference type="Rhea" id="RHEA-COMP:14684"/>
        <dbReference type="ChEBI" id="CHEBI:15378"/>
        <dbReference type="ChEBI" id="CHEBI:136912"/>
        <dbReference type="ChEBI" id="CHEBI:140656"/>
        <dbReference type="ChEBI" id="CHEBI:140657"/>
        <dbReference type="ChEBI" id="CHEBI:140660"/>
        <dbReference type="EC" id="2.3.1.269"/>
    </reaction>
</comment>
<dbReference type="OrthoDB" id="9804277at2"/>
<dbReference type="InterPro" id="IPR045378">
    <property type="entry name" value="LNT_N"/>
</dbReference>
<comment type="function">
    <text evidence="9">Catalyzes the phospholipid dependent N-acylation of the N-terminal cysteine of apolipoprotein, the last step in lipoprotein maturation.</text>
</comment>
<evidence type="ECO:0000256" key="3">
    <source>
        <dbReference type="ARBA" id="ARBA00022475"/>
    </source>
</evidence>
<dbReference type="InterPro" id="IPR004563">
    <property type="entry name" value="Apolipo_AcylTrfase"/>
</dbReference>
<comment type="pathway">
    <text evidence="9">Protein modification; lipoprotein biosynthesis (N-acyl transfer).</text>
</comment>
<feature type="domain" description="CN hydrolase" evidence="10">
    <location>
        <begin position="230"/>
        <end position="464"/>
    </location>
</feature>
<keyword evidence="6 9" id="KW-1133">Transmembrane helix</keyword>
<comment type="subcellular location">
    <subcellularLocation>
        <location evidence="1 9">Cell membrane</location>
        <topology evidence="1 9">Multi-pass membrane protein</topology>
    </subcellularLocation>
</comment>
<sequence length="504" mass="53215">MRGLPLPDLSGRWTGGLLALLAGVLAVLAFAPVSLFTAAPLALAVWFGLLVRVQGRPRRAAWFGWLFGLGFFGVGTSWIFNSLLVFGQAPLVVASVITVAFVLVMALYPALLSALAARFLPLHRMEGLLALAGGLVLLELARSWLFSGFPWLLFGHATLDTPLASWLPLAGELGAGLMVALIAAGLVLAAGRRSRGVGVGLVAGVVVVSAALLPLQWTDPDGDPVRATLVQGNIDQERKWAPDGIRHSLEVYRDLTAEAGPADLVVWPETAIPALAREVDGMLEQVAADLPGEDAQLVTGLFDGHRDGDIHNAILTYPGGAAYHKRQLVPFGEYIPLREQLAWLDRLLMIPMSDLARGEDDGRITLAGRTAGASICYESAYARHIRAALPEAGFLVNVSNDAWFGDSLAPAQHLQIARVRAVETGRPILRATNTGVSALIDADGRLIEGSPLFEPATVHGEIRPRSGITPAAAMGEGPAVLAALVLVVLGAAVGRRQARSGDPV</sequence>
<dbReference type="PANTHER" id="PTHR38686">
    <property type="entry name" value="APOLIPOPROTEIN N-ACYLTRANSFERASE"/>
    <property type="match status" value="1"/>
</dbReference>
<keyword evidence="8 9" id="KW-0012">Acyltransferase</keyword>
<comment type="caution">
    <text evidence="11">The sequence shown here is derived from an EMBL/GenBank/DDBJ whole genome shotgun (WGS) entry which is preliminary data.</text>
</comment>
<comment type="similarity">
    <text evidence="2 9">Belongs to the CN hydrolase family. Apolipoprotein N-acyltransferase subfamily.</text>
</comment>
<evidence type="ECO:0000256" key="4">
    <source>
        <dbReference type="ARBA" id="ARBA00022679"/>
    </source>
</evidence>
<dbReference type="AlphaFoldDB" id="A0A1V2ZW87"/>
<dbReference type="PANTHER" id="PTHR38686:SF1">
    <property type="entry name" value="APOLIPOPROTEIN N-ACYLTRANSFERASE"/>
    <property type="match status" value="1"/>
</dbReference>
<proteinExistence type="inferred from homology"/>
<keyword evidence="12" id="KW-1185">Reference proteome</keyword>
<dbReference type="GO" id="GO:0042158">
    <property type="term" value="P:lipoprotein biosynthetic process"/>
    <property type="evidence" value="ECO:0007669"/>
    <property type="project" value="UniProtKB-UniRule"/>
</dbReference>
<evidence type="ECO:0000313" key="12">
    <source>
        <dbReference type="Proteomes" id="UP000189177"/>
    </source>
</evidence>
<keyword evidence="7 9" id="KW-0472">Membrane</keyword>
<dbReference type="EMBL" id="MUZR01000051">
    <property type="protein sequence ID" value="OOC09326.1"/>
    <property type="molecule type" value="Genomic_DNA"/>
</dbReference>
<keyword evidence="11" id="KW-0449">Lipoprotein</keyword>
<dbReference type="GO" id="GO:0005886">
    <property type="term" value="C:plasma membrane"/>
    <property type="evidence" value="ECO:0007669"/>
    <property type="project" value="UniProtKB-SubCell"/>
</dbReference>
<dbReference type="RefSeq" id="WP_077244705.1">
    <property type="nucleotide sequence ID" value="NZ_MUZR01000051.1"/>
</dbReference>
<dbReference type="SUPFAM" id="SSF56317">
    <property type="entry name" value="Carbon-nitrogen hydrolase"/>
    <property type="match status" value="1"/>
</dbReference>
<accession>A0A1V2ZW87</accession>
<feature type="transmembrane region" description="Helical" evidence="9">
    <location>
        <begin position="128"/>
        <end position="146"/>
    </location>
</feature>
<dbReference type="EC" id="2.3.1.269" evidence="9"/>
<feature type="transmembrane region" description="Helical" evidence="9">
    <location>
        <begin position="61"/>
        <end position="80"/>
    </location>
</feature>
<gene>
    <name evidence="9" type="primary">lnt</name>
    <name evidence="11" type="ORF">B1A74_11270</name>
</gene>
<dbReference type="NCBIfam" id="TIGR00546">
    <property type="entry name" value="lnt"/>
    <property type="match status" value="1"/>
</dbReference>
<dbReference type="CDD" id="cd07571">
    <property type="entry name" value="ALP_N-acyl_transferase"/>
    <property type="match status" value="1"/>
</dbReference>
<evidence type="ECO:0000256" key="8">
    <source>
        <dbReference type="ARBA" id="ARBA00023315"/>
    </source>
</evidence>
<feature type="transmembrane region" description="Helical" evidence="9">
    <location>
        <begin position="166"/>
        <end position="190"/>
    </location>
</feature>
<keyword evidence="3 9" id="KW-1003">Cell membrane</keyword>
<evidence type="ECO:0000313" key="11">
    <source>
        <dbReference type="EMBL" id="OOC09326.1"/>
    </source>
</evidence>
<protein>
    <recommendedName>
        <fullName evidence="9">Apolipoprotein N-acyltransferase</fullName>
        <shortName evidence="9">ALP N-acyltransferase</shortName>
        <ecNumber evidence="9">2.3.1.269</ecNumber>
    </recommendedName>
</protein>
<evidence type="ECO:0000256" key="9">
    <source>
        <dbReference type="HAMAP-Rule" id="MF_01148"/>
    </source>
</evidence>
<keyword evidence="4 9" id="KW-0808">Transferase</keyword>
<dbReference type="Pfam" id="PF00795">
    <property type="entry name" value="CN_hydrolase"/>
    <property type="match status" value="1"/>
</dbReference>
<dbReference type="PROSITE" id="PS50263">
    <property type="entry name" value="CN_HYDROLASE"/>
    <property type="match status" value="1"/>
</dbReference>
<dbReference type="STRING" id="252474.B1A74_11270"/>
<feature type="transmembrane region" description="Helical" evidence="9">
    <location>
        <begin position="471"/>
        <end position="493"/>
    </location>
</feature>
<feature type="transmembrane region" description="Helical" evidence="9">
    <location>
        <begin position="20"/>
        <end position="49"/>
    </location>
</feature>
<feature type="transmembrane region" description="Helical" evidence="9">
    <location>
        <begin position="92"/>
        <end position="116"/>
    </location>
</feature>
<evidence type="ECO:0000256" key="5">
    <source>
        <dbReference type="ARBA" id="ARBA00022692"/>
    </source>
</evidence>
<evidence type="ECO:0000256" key="6">
    <source>
        <dbReference type="ARBA" id="ARBA00022989"/>
    </source>
</evidence>
<evidence type="ECO:0000256" key="1">
    <source>
        <dbReference type="ARBA" id="ARBA00004651"/>
    </source>
</evidence>
<dbReference type="UniPathway" id="UPA00666"/>
<dbReference type="Pfam" id="PF20154">
    <property type="entry name" value="LNT_N"/>
    <property type="match status" value="1"/>
</dbReference>
<dbReference type="Gene3D" id="3.60.110.10">
    <property type="entry name" value="Carbon-nitrogen hydrolase"/>
    <property type="match status" value="1"/>
</dbReference>
<dbReference type="InterPro" id="IPR003010">
    <property type="entry name" value="C-N_Hydrolase"/>
</dbReference>
<dbReference type="HAMAP" id="MF_01148">
    <property type="entry name" value="Lnt"/>
    <property type="match status" value="1"/>
</dbReference>
<evidence type="ECO:0000256" key="7">
    <source>
        <dbReference type="ARBA" id="ARBA00023136"/>
    </source>
</evidence>
<name>A0A1V2ZW87_9GAMM</name>
<feature type="transmembrane region" description="Helical" evidence="9">
    <location>
        <begin position="197"/>
        <end position="217"/>
    </location>
</feature>
<reference evidence="11 12" key="1">
    <citation type="submission" date="2017-02" db="EMBL/GenBank/DDBJ databases">
        <title>Genomic diversity within the haloalkaliphilic genus Thioalkalivibrio.</title>
        <authorList>
            <person name="Ahn A.-C."/>
            <person name="Meier-Kolthoff J."/>
            <person name="Overmars L."/>
            <person name="Richter M."/>
            <person name="Woyke T."/>
            <person name="Sorokin D.Y."/>
            <person name="Muyzer G."/>
        </authorList>
    </citation>
    <scope>NUCLEOTIDE SEQUENCE [LARGE SCALE GENOMIC DNA]</scope>
    <source>
        <strain evidence="11 12">HL17</strain>
    </source>
</reference>
<dbReference type="GO" id="GO:0016410">
    <property type="term" value="F:N-acyltransferase activity"/>
    <property type="evidence" value="ECO:0007669"/>
    <property type="project" value="UniProtKB-UniRule"/>
</dbReference>
<evidence type="ECO:0000256" key="2">
    <source>
        <dbReference type="ARBA" id="ARBA00010065"/>
    </source>
</evidence>
<dbReference type="Proteomes" id="UP000189177">
    <property type="component" value="Unassembled WGS sequence"/>
</dbReference>
<keyword evidence="5 9" id="KW-0812">Transmembrane</keyword>
<dbReference type="InterPro" id="IPR036526">
    <property type="entry name" value="C-N_Hydrolase_sf"/>
</dbReference>
<evidence type="ECO:0000259" key="10">
    <source>
        <dbReference type="PROSITE" id="PS50263"/>
    </source>
</evidence>